<dbReference type="InterPro" id="IPR017871">
    <property type="entry name" value="ABC_transporter-like_CS"/>
</dbReference>
<sequence length="248" mass="26856">VVNKVTGRIRAKTMTALMGGSGAGKTSLLNALCGRAHYGKTTGTVYLNGHETSIEQHTDCIGFVPQDDTVYAELTVRENLIFSGKFRLPKGTTDEEIAELADETIANLGLSRVANSPVGDVRRRGVSGGEKKRVNIGLELMAMPSILFLDEPTSGLDASSALLVMKSLNHLVEKDGVTVVSVIHQPRKFIYDLFDSLILLGVGGQLIYHGPTEGAEPYFNRRNYLLPLGESVADWLIDISSGRLEPEN</sequence>
<feature type="non-terminal residue" evidence="9">
    <location>
        <position position="1"/>
    </location>
</feature>
<dbReference type="InterPro" id="IPR043926">
    <property type="entry name" value="ABCG_dom"/>
</dbReference>
<dbReference type="PANTHER" id="PTHR48041:SF91">
    <property type="entry name" value="ABC TRANSPORTER G FAMILY MEMBER 28"/>
    <property type="match status" value="1"/>
</dbReference>
<dbReference type="InterPro" id="IPR050352">
    <property type="entry name" value="ABCG_transporters"/>
</dbReference>
<feature type="non-terminal residue" evidence="9">
    <location>
        <position position="248"/>
    </location>
</feature>
<keyword evidence="3" id="KW-0812">Transmembrane</keyword>
<dbReference type="InParanoid" id="A0A1E7FK82"/>
<gene>
    <name evidence="9" type="ORF">FRACYDRAFT_161033</name>
</gene>
<dbReference type="GO" id="GO:0140359">
    <property type="term" value="F:ABC-type transporter activity"/>
    <property type="evidence" value="ECO:0007669"/>
    <property type="project" value="InterPro"/>
</dbReference>
<dbReference type="InterPro" id="IPR003593">
    <property type="entry name" value="AAA+_ATPase"/>
</dbReference>
<keyword evidence="4" id="KW-0547">Nucleotide-binding</keyword>
<evidence type="ECO:0000256" key="5">
    <source>
        <dbReference type="ARBA" id="ARBA00022840"/>
    </source>
</evidence>
<protein>
    <submittedName>
        <fullName evidence="9">p-loop containing nucleoside triphosphate hydrolase protein</fullName>
    </submittedName>
</protein>
<keyword evidence="6" id="KW-1133">Transmembrane helix</keyword>
<evidence type="ECO:0000256" key="4">
    <source>
        <dbReference type="ARBA" id="ARBA00022741"/>
    </source>
</evidence>
<evidence type="ECO:0000313" key="10">
    <source>
        <dbReference type="Proteomes" id="UP000095751"/>
    </source>
</evidence>
<dbReference type="SMART" id="SM00382">
    <property type="entry name" value="AAA"/>
    <property type="match status" value="1"/>
</dbReference>
<keyword evidence="7" id="KW-0472">Membrane</keyword>
<dbReference type="GO" id="GO:0016020">
    <property type="term" value="C:membrane"/>
    <property type="evidence" value="ECO:0007669"/>
    <property type="project" value="UniProtKB-SubCell"/>
</dbReference>
<evidence type="ECO:0000313" key="9">
    <source>
        <dbReference type="EMBL" id="OEU18534.1"/>
    </source>
</evidence>
<keyword evidence="5" id="KW-0067">ATP-binding</keyword>
<dbReference type="PROSITE" id="PS50893">
    <property type="entry name" value="ABC_TRANSPORTER_2"/>
    <property type="match status" value="1"/>
</dbReference>
<evidence type="ECO:0000256" key="3">
    <source>
        <dbReference type="ARBA" id="ARBA00022692"/>
    </source>
</evidence>
<comment type="subcellular location">
    <subcellularLocation>
        <location evidence="1">Membrane</location>
        <topology evidence="1">Multi-pass membrane protein</topology>
    </subcellularLocation>
</comment>
<dbReference type="InterPro" id="IPR003439">
    <property type="entry name" value="ABC_transporter-like_ATP-bd"/>
</dbReference>
<dbReference type="Pfam" id="PF00005">
    <property type="entry name" value="ABC_tran"/>
    <property type="match status" value="1"/>
</dbReference>
<accession>A0A1E7FK82</accession>
<feature type="domain" description="ABC transporter" evidence="8">
    <location>
        <begin position="1"/>
        <end position="227"/>
    </location>
</feature>
<dbReference type="GO" id="GO:0005524">
    <property type="term" value="F:ATP binding"/>
    <property type="evidence" value="ECO:0007669"/>
    <property type="project" value="UniProtKB-KW"/>
</dbReference>
<reference evidence="9 10" key="1">
    <citation type="submission" date="2016-09" db="EMBL/GenBank/DDBJ databases">
        <title>Extensive genetic diversity and differential bi-allelic expression allows diatom success in the polar Southern Ocean.</title>
        <authorList>
            <consortium name="DOE Joint Genome Institute"/>
            <person name="Mock T."/>
            <person name="Otillar R.P."/>
            <person name="Strauss J."/>
            <person name="Dupont C."/>
            <person name="Frickenhaus S."/>
            <person name="Maumus F."/>
            <person name="Mcmullan M."/>
            <person name="Sanges R."/>
            <person name="Schmutz J."/>
            <person name="Toseland A."/>
            <person name="Valas R."/>
            <person name="Veluchamy A."/>
            <person name="Ward B.J."/>
            <person name="Allen A."/>
            <person name="Barry K."/>
            <person name="Falciatore A."/>
            <person name="Ferrante M."/>
            <person name="Fortunato A.E."/>
            <person name="Gloeckner G."/>
            <person name="Gruber A."/>
            <person name="Hipkin R."/>
            <person name="Janech M."/>
            <person name="Kroth P."/>
            <person name="Leese F."/>
            <person name="Lindquist E."/>
            <person name="Lyon B.R."/>
            <person name="Martin J."/>
            <person name="Mayer C."/>
            <person name="Parker M."/>
            <person name="Quesneville H."/>
            <person name="Raymond J."/>
            <person name="Uhlig C."/>
            <person name="Valentin K.U."/>
            <person name="Worden A.Z."/>
            <person name="Armbrust E.V."/>
            <person name="Bowler C."/>
            <person name="Green B."/>
            <person name="Moulton V."/>
            <person name="Van Oosterhout C."/>
            <person name="Grigoriev I."/>
        </authorList>
    </citation>
    <scope>NUCLEOTIDE SEQUENCE [LARGE SCALE GENOMIC DNA]</scope>
    <source>
        <strain evidence="9 10">CCMP1102</strain>
    </source>
</reference>
<dbReference type="OrthoDB" id="194417at2759"/>
<evidence type="ECO:0000256" key="7">
    <source>
        <dbReference type="ARBA" id="ARBA00023136"/>
    </source>
</evidence>
<evidence type="ECO:0000256" key="2">
    <source>
        <dbReference type="ARBA" id="ARBA00022448"/>
    </source>
</evidence>
<dbReference type="FunFam" id="3.40.50.300:FF:000367">
    <property type="entry name" value="ABC transporter G family member 24"/>
    <property type="match status" value="1"/>
</dbReference>
<dbReference type="AlphaFoldDB" id="A0A1E7FK82"/>
<dbReference type="Gene3D" id="3.40.50.300">
    <property type="entry name" value="P-loop containing nucleotide triphosphate hydrolases"/>
    <property type="match status" value="1"/>
</dbReference>
<dbReference type="SUPFAM" id="SSF52540">
    <property type="entry name" value="P-loop containing nucleoside triphosphate hydrolases"/>
    <property type="match status" value="1"/>
</dbReference>
<dbReference type="Proteomes" id="UP000095751">
    <property type="component" value="Unassembled WGS sequence"/>
</dbReference>
<evidence type="ECO:0000256" key="6">
    <source>
        <dbReference type="ARBA" id="ARBA00022989"/>
    </source>
</evidence>
<keyword evidence="9" id="KW-0378">Hydrolase</keyword>
<dbReference type="KEGG" id="fcy:FRACYDRAFT_161033"/>
<dbReference type="InterPro" id="IPR027417">
    <property type="entry name" value="P-loop_NTPase"/>
</dbReference>
<dbReference type="Pfam" id="PF19055">
    <property type="entry name" value="ABC2_membrane_7"/>
    <property type="match status" value="1"/>
</dbReference>
<evidence type="ECO:0000256" key="1">
    <source>
        <dbReference type="ARBA" id="ARBA00004141"/>
    </source>
</evidence>
<dbReference type="PROSITE" id="PS00211">
    <property type="entry name" value="ABC_TRANSPORTER_1"/>
    <property type="match status" value="1"/>
</dbReference>
<dbReference type="EMBL" id="KV784356">
    <property type="protein sequence ID" value="OEU18534.1"/>
    <property type="molecule type" value="Genomic_DNA"/>
</dbReference>
<dbReference type="PANTHER" id="PTHR48041">
    <property type="entry name" value="ABC TRANSPORTER G FAMILY MEMBER 28"/>
    <property type="match status" value="1"/>
</dbReference>
<name>A0A1E7FK82_9STRA</name>
<dbReference type="GO" id="GO:0016887">
    <property type="term" value="F:ATP hydrolysis activity"/>
    <property type="evidence" value="ECO:0007669"/>
    <property type="project" value="InterPro"/>
</dbReference>
<evidence type="ECO:0000259" key="8">
    <source>
        <dbReference type="PROSITE" id="PS50893"/>
    </source>
</evidence>
<keyword evidence="10" id="KW-1185">Reference proteome</keyword>
<organism evidence="9 10">
    <name type="scientific">Fragilariopsis cylindrus CCMP1102</name>
    <dbReference type="NCBI Taxonomy" id="635003"/>
    <lineage>
        <taxon>Eukaryota</taxon>
        <taxon>Sar</taxon>
        <taxon>Stramenopiles</taxon>
        <taxon>Ochrophyta</taxon>
        <taxon>Bacillariophyta</taxon>
        <taxon>Bacillariophyceae</taxon>
        <taxon>Bacillariophycidae</taxon>
        <taxon>Bacillariales</taxon>
        <taxon>Bacillariaceae</taxon>
        <taxon>Fragilariopsis</taxon>
    </lineage>
</organism>
<proteinExistence type="predicted"/>
<keyword evidence="2" id="KW-0813">Transport</keyword>